<dbReference type="Gene3D" id="1.10.575.10">
    <property type="entry name" value="P1 Nuclease"/>
    <property type="match status" value="1"/>
</dbReference>
<evidence type="ECO:0000256" key="2">
    <source>
        <dbReference type="ARBA" id="ARBA00022722"/>
    </source>
</evidence>
<dbReference type="AlphaFoldDB" id="A0A9P6AZX6"/>
<dbReference type="PANTHER" id="PTHR33146">
    <property type="entry name" value="ENDONUCLEASE 4"/>
    <property type="match status" value="1"/>
</dbReference>
<evidence type="ECO:0000256" key="1">
    <source>
        <dbReference type="ARBA" id="ARBA00009547"/>
    </source>
</evidence>
<dbReference type="GO" id="GO:0016788">
    <property type="term" value="F:hydrolase activity, acting on ester bonds"/>
    <property type="evidence" value="ECO:0007669"/>
    <property type="project" value="InterPro"/>
</dbReference>
<keyword evidence="6" id="KW-1015">Disulfide bond</keyword>
<keyword evidence="7" id="KW-0325">Glycoprotein</keyword>
<comment type="similarity">
    <text evidence="1">Belongs to the nuclease type I family.</text>
</comment>
<reference evidence="9" key="1">
    <citation type="journal article" date="2020" name="Nat. Commun.">
        <title>Large-scale genome sequencing of mycorrhizal fungi provides insights into the early evolution of symbiotic traits.</title>
        <authorList>
            <person name="Miyauchi S."/>
            <person name="Kiss E."/>
            <person name="Kuo A."/>
            <person name="Drula E."/>
            <person name="Kohler A."/>
            <person name="Sanchez-Garcia M."/>
            <person name="Morin E."/>
            <person name="Andreopoulos B."/>
            <person name="Barry K.W."/>
            <person name="Bonito G."/>
            <person name="Buee M."/>
            <person name="Carver A."/>
            <person name="Chen C."/>
            <person name="Cichocki N."/>
            <person name="Clum A."/>
            <person name="Culley D."/>
            <person name="Crous P.W."/>
            <person name="Fauchery L."/>
            <person name="Girlanda M."/>
            <person name="Hayes R.D."/>
            <person name="Keri Z."/>
            <person name="LaButti K."/>
            <person name="Lipzen A."/>
            <person name="Lombard V."/>
            <person name="Magnuson J."/>
            <person name="Maillard F."/>
            <person name="Murat C."/>
            <person name="Nolan M."/>
            <person name="Ohm R.A."/>
            <person name="Pangilinan J."/>
            <person name="Pereira M.F."/>
            <person name="Perotto S."/>
            <person name="Peter M."/>
            <person name="Pfister S."/>
            <person name="Riley R."/>
            <person name="Sitrit Y."/>
            <person name="Stielow J.B."/>
            <person name="Szollosi G."/>
            <person name="Zifcakova L."/>
            <person name="Stursova M."/>
            <person name="Spatafora J.W."/>
            <person name="Tedersoo L."/>
            <person name="Vaario L.M."/>
            <person name="Yamada A."/>
            <person name="Yan M."/>
            <person name="Wang P."/>
            <person name="Xu J."/>
            <person name="Bruns T."/>
            <person name="Baldrian P."/>
            <person name="Vilgalys R."/>
            <person name="Dunand C."/>
            <person name="Henrissat B."/>
            <person name="Grigoriev I.V."/>
            <person name="Hibbett D."/>
            <person name="Nagy L.G."/>
            <person name="Martin F.M."/>
        </authorList>
    </citation>
    <scope>NUCLEOTIDE SEQUENCE</scope>
    <source>
        <strain evidence="9">UP504</strain>
    </source>
</reference>
<sequence length="363" mass="40587">MILGPVLLMLSLAQLPWVFAWGAAGHQIVATIAQIFLTPTSRQQLCQILPESAKCHLAPVAAWADTVRNAYTGPLHYVNGNDDWPADHCTFGESGWKDARRNVLVGIVNSTMGVSFLAGHEQDFALRYLIHFMGDLHMPLHLTGRDRGGNDDRVRFDRRITNLHSVWDGRLIAKALRTLTNYTQPLPSRRIESALRGAIYDSYVRFITWEGILGWWKDEWLSWASCIPLDSIFAVSEVEEGATASSSDDLQSPLSLPLPFSTPWPASMSTVDLPVCPLHWARPIHDLNCNSTLIWPRFLSNAPPHSTPVPIPPRDLVELDSPWYAGRIRNELVIEKLLAMAGVRLAAVLNELWDPQGMPHITT</sequence>
<dbReference type="CDD" id="cd11010">
    <property type="entry name" value="S1-P1_nuclease"/>
    <property type="match status" value="1"/>
</dbReference>
<dbReference type="Proteomes" id="UP000886523">
    <property type="component" value="Unassembled WGS sequence"/>
</dbReference>
<evidence type="ECO:0000256" key="4">
    <source>
        <dbReference type="ARBA" id="ARBA00022759"/>
    </source>
</evidence>
<dbReference type="SUPFAM" id="SSF48537">
    <property type="entry name" value="Phospholipase C/P1 nuclease"/>
    <property type="match status" value="1"/>
</dbReference>
<keyword evidence="2" id="KW-0540">Nuclease</keyword>
<evidence type="ECO:0000256" key="3">
    <source>
        <dbReference type="ARBA" id="ARBA00022723"/>
    </source>
</evidence>
<feature type="signal peptide" evidence="8">
    <location>
        <begin position="1"/>
        <end position="20"/>
    </location>
</feature>
<dbReference type="GO" id="GO:0003676">
    <property type="term" value="F:nucleic acid binding"/>
    <property type="evidence" value="ECO:0007669"/>
    <property type="project" value="InterPro"/>
</dbReference>
<proteinExistence type="inferred from homology"/>
<keyword evidence="3" id="KW-0479">Metal-binding</keyword>
<keyword evidence="5" id="KW-0378">Hydrolase</keyword>
<dbReference type="Pfam" id="PF02265">
    <property type="entry name" value="S1-P1_nuclease"/>
    <property type="match status" value="1"/>
</dbReference>
<organism evidence="9 10">
    <name type="scientific">Hydnum rufescens UP504</name>
    <dbReference type="NCBI Taxonomy" id="1448309"/>
    <lineage>
        <taxon>Eukaryota</taxon>
        <taxon>Fungi</taxon>
        <taxon>Dikarya</taxon>
        <taxon>Basidiomycota</taxon>
        <taxon>Agaricomycotina</taxon>
        <taxon>Agaricomycetes</taxon>
        <taxon>Cantharellales</taxon>
        <taxon>Hydnaceae</taxon>
        <taxon>Hydnum</taxon>
    </lineage>
</organism>
<dbReference type="GO" id="GO:0004519">
    <property type="term" value="F:endonuclease activity"/>
    <property type="evidence" value="ECO:0007669"/>
    <property type="project" value="UniProtKB-KW"/>
</dbReference>
<dbReference type="InterPro" id="IPR003154">
    <property type="entry name" value="S1/P1nuclease"/>
</dbReference>
<keyword evidence="8" id="KW-0732">Signal</keyword>
<accession>A0A9P6AZX6</accession>
<evidence type="ECO:0000256" key="7">
    <source>
        <dbReference type="ARBA" id="ARBA00023180"/>
    </source>
</evidence>
<dbReference type="InterPro" id="IPR008947">
    <property type="entry name" value="PLipase_C/P1_nuclease_dom_sf"/>
</dbReference>
<name>A0A9P6AZX6_9AGAM</name>
<evidence type="ECO:0000256" key="5">
    <source>
        <dbReference type="ARBA" id="ARBA00022801"/>
    </source>
</evidence>
<evidence type="ECO:0000256" key="6">
    <source>
        <dbReference type="ARBA" id="ARBA00023157"/>
    </source>
</evidence>
<dbReference type="GO" id="GO:0006308">
    <property type="term" value="P:DNA catabolic process"/>
    <property type="evidence" value="ECO:0007669"/>
    <property type="project" value="InterPro"/>
</dbReference>
<dbReference type="OrthoDB" id="441446at2759"/>
<evidence type="ECO:0008006" key="11">
    <source>
        <dbReference type="Google" id="ProtNLM"/>
    </source>
</evidence>
<dbReference type="EMBL" id="MU128953">
    <property type="protein sequence ID" value="KAF9515118.1"/>
    <property type="molecule type" value="Genomic_DNA"/>
</dbReference>
<evidence type="ECO:0000313" key="10">
    <source>
        <dbReference type="Proteomes" id="UP000886523"/>
    </source>
</evidence>
<feature type="chain" id="PRO_5040514684" description="Phospholipase C/P1 nuclease" evidence="8">
    <location>
        <begin position="21"/>
        <end position="363"/>
    </location>
</feature>
<comment type="caution">
    <text evidence="9">The sequence shown here is derived from an EMBL/GenBank/DDBJ whole genome shotgun (WGS) entry which is preliminary data.</text>
</comment>
<dbReference type="GO" id="GO:0046872">
    <property type="term" value="F:metal ion binding"/>
    <property type="evidence" value="ECO:0007669"/>
    <property type="project" value="UniProtKB-KW"/>
</dbReference>
<protein>
    <recommendedName>
        <fullName evidence="11">Phospholipase C/P1 nuclease</fullName>
    </recommendedName>
</protein>
<evidence type="ECO:0000313" key="9">
    <source>
        <dbReference type="EMBL" id="KAF9515118.1"/>
    </source>
</evidence>
<keyword evidence="10" id="KW-1185">Reference proteome</keyword>
<evidence type="ECO:0000256" key="8">
    <source>
        <dbReference type="SAM" id="SignalP"/>
    </source>
</evidence>
<keyword evidence="4" id="KW-0255">Endonuclease</keyword>
<gene>
    <name evidence="9" type="ORF">BS47DRAFT_1342272</name>
</gene>
<dbReference type="PANTHER" id="PTHR33146:SF29">
    <property type="entry name" value="S1_P1 NUCLEASE"/>
    <property type="match status" value="1"/>
</dbReference>